<keyword evidence="10" id="KW-1185">Reference proteome</keyword>
<dbReference type="FunFam" id="2.60.120.10:FF:000068">
    <property type="entry name" value="cGMP-dependent protein kinase"/>
    <property type="match status" value="1"/>
</dbReference>
<dbReference type="Pfam" id="PF00027">
    <property type="entry name" value="cNMP_binding"/>
    <property type="match status" value="1"/>
</dbReference>
<dbReference type="SUPFAM" id="SSF51206">
    <property type="entry name" value="cAMP-binding domain-like"/>
    <property type="match status" value="2"/>
</dbReference>
<evidence type="ECO:0000313" key="10">
    <source>
        <dbReference type="Proteomes" id="UP000728185"/>
    </source>
</evidence>
<proteinExistence type="inferred from homology"/>
<evidence type="ECO:0000259" key="8">
    <source>
        <dbReference type="PROSITE" id="PS50042"/>
    </source>
</evidence>
<dbReference type="SMART" id="SM00100">
    <property type="entry name" value="cNMP"/>
    <property type="match status" value="1"/>
</dbReference>
<evidence type="ECO:0000256" key="7">
    <source>
        <dbReference type="SAM" id="MobiDB-lite"/>
    </source>
</evidence>
<dbReference type="CDD" id="cd00038">
    <property type="entry name" value="CAP_ED"/>
    <property type="match status" value="2"/>
</dbReference>
<dbReference type="InterPro" id="IPR014710">
    <property type="entry name" value="RmlC-like_jellyroll"/>
</dbReference>
<dbReference type="GO" id="GO:0030552">
    <property type="term" value="F:cAMP binding"/>
    <property type="evidence" value="ECO:0007669"/>
    <property type="project" value="UniProtKB-KW"/>
</dbReference>
<comment type="similarity">
    <text evidence="2">Belongs to the cAMP-dependent kinase regulatory chain family.</text>
</comment>
<feature type="domain" description="Cyclic nucleotide-binding" evidence="8">
    <location>
        <begin position="142"/>
        <end position="257"/>
    </location>
</feature>
<dbReference type="GO" id="GO:0004862">
    <property type="term" value="F:cAMP-dependent protein kinase inhibitor activity"/>
    <property type="evidence" value="ECO:0007669"/>
    <property type="project" value="TreeGrafter"/>
</dbReference>
<comment type="cofactor">
    <cofactor evidence="1">
        <name>Mg(2+)</name>
        <dbReference type="ChEBI" id="CHEBI:18420"/>
    </cofactor>
</comment>
<dbReference type="PROSITE" id="PS00889">
    <property type="entry name" value="CNMP_BINDING_2"/>
    <property type="match status" value="1"/>
</dbReference>
<sequence>MTVEFGKNDEHRELARELVEKAIRVATEQCSNFSPDHVSDGLNTNAFISSVESPTTCVHSTEHYPTVSVWPCWDTVPDSRPNKDDESEDREEQTGLTLDLDNFCNVAAESYDPEQDHTELVVHPKSAQQRHRLEEAFGNILIFQTLDESQRATVLDSMQEMQVTSGQTIIRQGEGGDFFYVIEKGKYDIFVDGNRVGTYNGTGSFGELGLMYNTPRAATIVCIEDGILWTVDRVTFRRIVLRQAFQKRQLYENFLNSVPLLKNLSAYERSVLADVLTSRVYVNDEWIIKQGQPGTEMFFIEEGSVRITAKVKVSLG</sequence>
<accession>A0A8E0S4S9</accession>
<dbReference type="GO" id="GO:0005952">
    <property type="term" value="C:cAMP-dependent protein kinase complex"/>
    <property type="evidence" value="ECO:0007669"/>
    <property type="project" value="InterPro"/>
</dbReference>
<dbReference type="InterPro" id="IPR018488">
    <property type="entry name" value="cNMP-bd_CS"/>
</dbReference>
<evidence type="ECO:0000256" key="4">
    <source>
        <dbReference type="ARBA" id="ARBA00022723"/>
    </source>
</evidence>
<dbReference type="PROSITE" id="PS50042">
    <property type="entry name" value="CNMP_BINDING_3"/>
    <property type="match status" value="2"/>
</dbReference>
<evidence type="ECO:0000256" key="6">
    <source>
        <dbReference type="ARBA" id="ARBA00024113"/>
    </source>
</evidence>
<dbReference type="GO" id="GO:0034236">
    <property type="term" value="F:protein kinase A catalytic subunit binding"/>
    <property type="evidence" value="ECO:0007669"/>
    <property type="project" value="TreeGrafter"/>
</dbReference>
<keyword evidence="5" id="KW-0114">cAMP</keyword>
<keyword evidence="3" id="KW-0116">cAMP-binding</keyword>
<dbReference type="Proteomes" id="UP000728185">
    <property type="component" value="Unassembled WGS sequence"/>
</dbReference>
<dbReference type="AlphaFoldDB" id="A0A8E0S4S9"/>
<dbReference type="InterPro" id="IPR018490">
    <property type="entry name" value="cNMP-bd_dom_sf"/>
</dbReference>
<reference evidence="9" key="1">
    <citation type="submission" date="2019-05" db="EMBL/GenBank/DDBJ databases">
        <title>Annotation for the trematode Fasciolopsis buski.</title>
        <authorList>
            <person name="Choi Y.-J."/>
        </authorList>
    </citation>
    <scope>NUCLEOTIDE SEQUENCE</scope>
    <source>
        <strain evidence="9">HT</strain>
        <tissue evidence="9">Whole worm</tissue>
    </source>
</reference>
<evidence type="ECO:0000256" key="3">
    <source>
        <dbReference type="ARBA" id="ARBA00022566"/>
    </source>
</evidence>
<dbReference type="PANTHER" id="PTHR11635">
    <property type="entry name" value="CAMP-DEPENDENT PROTEIN KINASE REGULATORY CHAIN"/>
    <property type="match status" value="1"/>
</dbReference>
<keyword evidence="4" id="KW-0479">Metal-binding</keyword>
<organism evidence="9 10">
    <name type="scientific">Fasciolopsis buskii</name>
    <dbReference type="NCBI Taxonomy" id="27845"/>
    <lineage>
        <taxon>Eukaryota</taxon>
        <taxon>Metazoa</taxon>
        <taxon>Spiralia</taxon>
        <taxon>Lophotrochozoa</taxon>
        <taxon>Platyhelminthes</taxon>
        <taxon>Trematoda</taxon>
        <taxon>Digenea</taxon>
        <taxon>Plagiorchiida</taxon>
        <taxon>Echinostomata</taxon>
        <taxon>Echinostomatoidea</taxon>
        <taxon>Fasciolidae</taxon>
        <taxon>Fasciolopsis</taxon>
    </lineage>
</organism>
<comment type="caution">
    <text evidence="9">The sequence shown here is derived from an EMBL/GenBank/DDBJ whole genome shotgun (WGS) entry which is preliminary data.</text>
</comment>
<evidence type="ECO:0000313" key="9">
    <source>
        <dbReference type="EMBL" id="KAA0196172.1"/>
    </source>
</evidence>
<dbReference type="GO" id="GO:0046872">
    <property type="term" value="F:metal ion binding"/>
    <property type="evidence" value="ECO:0007669"/>
    <property type="project" value="UniProtKB-KW"/>
</dbReference>
<evidence type="ECO:0000256" key="2">
    <source>
        <dbReference type="ARBA" id="ARBA00005753"/>
    </source>
</evidence>
<evidence type="ECO:0000256" key="5">
    <source>
        <dbReference type="ARBA" id="ARBA00023149"/>
    </source>
</evidence>
<dbReference type="PROSITE" id="PS00888">
    <property type="entry name" value="CNMP_BINDING_1"/>
    <property type="match status" value="2"/>
</dbReference>
<protein>
    <recommendedName>
        <fullName evidence="6">cGMP-dependent protein kinase</fullName>
    </recommendedName>
</protein>
<gene>
    <name evidence="9" type="ORF">FBUS_10980</name>
</gene>
<dbReference type="EMBL" id="LUCM01003212">
    <property type="protein sequence ID" value="KAA0196172.1"/>
    <property type="molecule type" value="Genomic_DNA"/>
</dbReference>
<dbReference type="OrthoDB" id="417078at2759"/>
<feature type="region of interest" description="Disordered" evidence="7">
    <location>
        <begin position="76"/>
        <end position="95"/>
    </location>
</feature>
<dbReference type="PANTHER" id="PTHR11635:SF152">
    <property type="entry name" value="CAMP-DEPENDENT PROTEIN KINASE TYPE I REGULATORY SUBUNIT-RELATED"/>
    <property type="match status" value="1"/>
</dbReference>
<evidence type="ECO:0000256" key="1">
    <source>
        <dbReference type="ARBA" id="ARBA00001946"/>
    </source>
</evidence>
<keyword evidence="3" id="KW-0547">Nucleotide-binding</keyword>
<dbReference type="GO" id="GO:0005829">
    <property type="term" value="C:cytosol"/>
    <property type="evidence" value="ECO:0007669"/>
    <property type="project" value="TreeGrafter"/>
</dbReference>
<dbReference type="Gene3D" id="2.60.120.10">
    <property type="entry name" value="Jelly Rolls"/>
    <property type="match status" value="2"/>
</dbReference>
<dbReference type="InterPro" id="IPR050503">
    <property type="entry name" value="cAMP-dep_PK_reg_su-like"/>
</dbReference>
<feature type="domain" description="Cyclic nucleotide-binding" evidence="8">
    <location>
        <begin position="260"/>
        <end position="316"/>
    </location>
</feature>
<dbReference type="InterPro" id="IPR000595">
    <property type="entry name" value="cNMP-bd_dom"/>
</dbReference>
<dbReference type="PRINTS" id="PR00103">
    <property type="entry name" value="CAMPKINASE"/>
</dbReference>
<name>A0A8E0S4S9_9TREM</name>